<name>A0A8T6YPT3_9GAMM</name>
<organism evidence="2 3">
    <name type="scientific">Pseudoalteromonas galatheae</name>
    <dbReference type="NCBI Taxonomy" id="579562"/>
    <lineage>
        <taxon>Bacteria</taxon>
        <taxon>Pseudomonadati</taxon>
        <taxon>Pseudomonadota</taxon>
        <taxon>Gammaproteobacteria</taxon>
        <taxon>Alteromonadales</taxon>
        <taxon>Pseudoalteromonadaceae</taxon>
        <taxon>Pseudoalteromonas</taxon>
    </lineage>
</organism>
<keyword evidence="3" id="KW-1185">Reference proteome</keyword>
<proteinExistence type="predicted"/>
<reference evidence="2" key="1">
    <citation type="submission" date="2019-10" db="EMBL/GenBank/DDBJ databases">
        <authorList>
            <person name="Paulsen S."/>
        </authorList>
    </citation>
    <scope>NUCLEOTIDE SEQUENCE</scope>
    <source>
        <strain evidence="2">S4498</strain>
    </source>
</reference>
<dbReference type="RefSeq" id="WP_167815411.1">
    <property type="nucleotide sequence ID" value="NZ_PNCO02000001.1"/>
</dbReference>
<evidence type="ECO:0000313" key="2">
    <source>
        <dbReference type="EMBL" id="NKC18076.1"/>
    </source>
</evidence>
<accession>A0A8T6YPT3</accession>
<feature type="compositionally biased region" description="Acidic residues" evidence="1">
    <location>
        <begin position="26"/>
        <end position="39"/>
    </location>
</feature>
<dbReference type="AlphaFoldDB" id="A0A8T6YPT3"/>
<sequence>MTRMLFQNYEELVEETLQSDSANEADFSDENVQADEDSEFEDPGFKKVLMSYYRSFKPKSSFELDAELEDDFFG</sequence>
<gene>
    <name evidence="2" type="ORF">CWC29_004360</name>
</gene>
<dbReference type="Proteomes" id="UP000307537">
    <property type="component" value="Unassembled WGS sequence"/>
</dbReference>
<comment type="caution">
    <text evidence="2">The sequence shown here is derived from an EMBL/GenBank/DDBJ whole genome shotgun (WGS) entry which is preliminary data.</text>
</comment>
<feature type="region of interest" description="Disordered" evidence="1">
    <location>
        <begin position="15"/>
        <end position="39"/>
    </location>
</feature>
<evidence type="ECO:0000256" key="1">
    <source>
        <dbReference type="SAM" id="MobiDB-lite"/>
    </source>
</evidence>
<evidence type="ECO:0000313" key="3">
    <source>
        <dbReference type="Proteomes" id="UP000307537"/>
    </source>
</evidence>
<dbReference type="EMBL" id="PNCO02000001">
    <property type="protein sequence ID" value="NKC18076.1"/>
    <property type="molecule type" value="Genomic_DNA"/>
</dbReference>
<protein>
    <submittedName>
        <fullName evidence="2">Uncharacterized protein</fullName>
    </submittedName>
</protein>